<dbReference type="AlphaFoldDB" id="A0A4D9CL77"/>
<protein>
    <submittedName>
        <fullName evidence="2">Uncharacterized protein</fullName>
    </submittedName>
</protein>
<reference evidence="2 3" key="1">
    <citation type="submission" date="2019-01" db="EMBL/GenBank/DDBJ databases">
        <title>Nuclear Genome Assembly of the Microalgal Biofuel strain Nannochloropsis salina CCMP1776.</title>
        <authorList>
            <person name="Hovde B."/>
        </authorList>
    </citation>
    <scope>NUCLEOTIDE SEQUENCE [LARGE SCALE GENOMIC DNA]</scope>
    <source>
        <strain evidence="2 3">CCMP1776</strain>
    </source>
</reference>
<dbReference type="Proteomes" id="UP000355283">
    <property type="component" value="Unassembled WGS sequence"/>
</dbReference>
<sequence>MIEKLEAECDALKRESDAARRTCETSTADVKSWHKSMKRVLEGDGRNMWNLGEEGWEAYCEEEMGEESWVGHEEEEEEEVVVVATHHGIERESGTKSLAELHADGEKEEDRINLHERKQVNPLELHHRNDMAALEAEKRTLTWALGQDAKEEQERREDARRRDELARGGVPNGRRKEVLKEPPCPASPAASLPPRNSAECLSLLACNPRLGVAMRRIFQAVDREDKGRGWVPSAVLVQA</sequence>
<evidence type="ECO:0000313" key="3">
    <source>
        <dbReference type="Proteomes" id="UP000355283"/>
    </source>
</evidence>
<name>A0A4D9CL77_9STRA</name>
<evidence type="ECO:0000256" key="1">
    <source>
        <dbReference type="SAM" id="MobiDB-lite"/>
    </source>
</evidence>
<evidence type="ECO:0000313" key="2">
    <source>
        <dbReference type="EMBL" id="TFJ79850.1"/>
    </source>
</evidence>
<comment type="caution">
    <text evidence="2">The sequence shown here is derived from an EMBL/GenBank/DDBJ whole genome shotgun (WGS) entry which is preliminary data.</text>
</comment>
<proteinExistence type="predicted"/>
<feature type="compositionally biased region" description="Basic and acidic residues" evidence="1">
    <location>
        <begin position="148"/>
        <end position="166"/>
    </location>
</feature>
<feature type="region of interest" description="Disordered" evidence="1">
    <location>
        <begin position="145"/>
        <end position="195"/>
    </location>
</feature>
<organism evidence="2 3">
    <name type="scientific">Nannochloropsis salina CCMP1776</name>
    <dbReference type="NCBI Taxonomy" id="1027361"/>
    <lineage>
        <taxon>Eukaryota</taxon>
        <taxon>Sar</taxon>
        <taxon>Stramenopiles</taxon>
        <taxon>Ochrophyta</taxon>
        <taxon>Eustigmatophyceae</taxon>
        <taxon>Eustigmatales</taxon>
        <taxon>Monodopsidaceae</taxon>
        <taxon>Microchloropsis</taxon>
        <taxon>Microchloropsis salina</taxon>
    </lineage>
</organism>
<dbReference type="OrthoDB" id="10563312at2759"/>
<gene>
    <name evidence="2" type="ORF">NSK_008784</name>
</gene>
<dbReference type="EMBL" id="SDOX01000192">
    <property type="protein sequence ID" value="TFJ79850.1"/>
    <property type="molecule type" value="Genomic_DNA"/>
</dbReference>
<keyword evidence="3" id="KW-1185">Reference proteome</keyword>
<accession>A0A4D9CL77</accession>